<organism evidence="2">
    <name type="scientific">Picea sitchensis</name>
    <name type="common">Sitka spruce</name>
    <name type="synonym">Pinus sitchensis</name>
    <dbReference type="NCBI Taxonomy" id="3332"/>
    <lineage>
        <taxon>Eukaryota</taxon>
        <taxon>Viridiplantae</taxon>
        <taxon>Streptophyta</taxon>
        <taxon>Embryophyta</taxon>
        <taxon>Tracheophyta</taxon>
        <taxon>Spermatophyta</taxon>
        <taxon>Pinopsida</taxon>
        <taxon>Pinidae</taxon>
        <taxon>Conifers I</taxon>
        <taxon>Pinales</taxon>
        <taxon>Pinaceae</taxon>
        <taxon>Picea</taxon>
    </lineage>
</organism>
<accession>A9P1X0</accession>
<feature type="compositionally biased region" description="Polar residues" evidence="1">
    <location>
        <begin position="153"/>
        <end position="174"/>
    </location>
</feature>
<reference evidence="2" key="1">
    <citation type="journal article" date="2008" name="BMC Genomics">
        <title>A conifer genomics resource of 200,000 spruce (Picea spp.) ESTs and 6,464 high-quality, sequence-finished full-length cDNAs for Sitka spruce (Picea sitchensis).</title>
        <authorList>
            <person name="Ralph S.G."/>
            <person name="Chun H.J."/>
            <person name="Kolosova N."/>
            <person name="Cooper D."/>
            <person name="Oddy C."/>
            <person name="Ritland C.E."/>
            <person name="Kirkpatrick R."/>
            <person name="Moore R."/>
            <person name="Barber S."/>
            <person name="Holt R.A."/>
            <person name="Jones S.J."/>
            <person name="Marra M.A."/>
            <person name="Douglas C.J."/>
            <person name="Ritland K."/>
            <person name="Bohlmann J."/>
        </authorList>
    </citation>
    <scope>NUCLEOTIDE SEQUENCE</scope>
    <source>
        <tissue evidence="2">Green portion of the leader tissue</tissue>
    </source>
</reference>
<sequence>MKSRRSRRDFEDMKHSRIEISEDSQITAEVIEAAHILIQLYHDRKGLFLQWGAKRSRYEQNPFHTSATPASRLNSKKVIAKKRPRERAPKKLTKPELKEMVDKLSLEHSILIKEAEQMRKKYQGLKDCNFNLNSQLALCSDQREEQNMPYTYRPSSSQSDTRQKTETTTSCDNADTTEENAESRHN</sequence>
<dbReference type="EMBL" id="EF087646">
    <property type="protein sequence ID" value="ABK26881.1"/>
    <property type="molecule type" value="mRNA"/>
</dbReference>
<protein>
    <submittedName>
        <fullName evidence="2">Uncharacterized protein</fullName>
    </submittedName>
</protein>
<feature type="region of interest" description="Disordered" evidence="1">
    <location>
        <begin position="148"/>
        <end position="186"/>
    </location>
</feature>
<name>A9P1X0_PICSI</name>
<dbReference type="OMA" id="ENAESRH"/>
<proteinExistence type="evidence at transcript level"/>
<evidence type="ECO:0000313" key="2">
    <source>
        <dbReference type="EMBL" id="ABK26881.1"/>
    </source>
</evidence>
<evidence type="ECO:0000256" key="1">
    <source>
        <dbReference type="SAM" id="MobiDB-lite"/>
    </source>
</evidence>
<dbReference type="AlphaFoldDB" id="A9P1X0"/>